<comment type="caution">
    <text evidence="2">The sequence shown here is derived from an EMBL/GenBank/DDBJ whole genome shotgun (WGS) entry which is preliminary data.</text>
</comment>
<evidence type="ECO:0000313" key="2">
    <source>
        <dbReference type="EMBL" id="GAA1790332.1"/>
    </source>
</evidence>
<dbReference type="EMBL" id="BAAALT010000022">
    <property type="protein sequence ID" value="GAA1790332.1"/>
    <property type="molecule type" value="Genomic_DNA"/>
</dbReference>
<evidence type="ECO:0008006" key="4">
    <source>
        <dbReference type="Google" id="ProtNLM"/>
    </source>
</evidence>
<accession>A0ABP4XT79</accession>
<feature type="region of interest" description="Disordered" evidence="1">
    <location>
        <begin position="46"/>
        <end position="67"/>
    </location>
</feature>
<feature type="region of interest" description="Disordered" evidence="1">
    <location>
        <begin position="1"/>
        <end position="28"/>
    </location>
</feature>
<dbReference type="Proteomes" id="UP001500218">
    <property type="component" value="Unassembled WGS sequence"/>
</dbReference>
<gene>
    <name evidence="2" type="ORF">GCM10009682_10480</name>
</gene>
<feature type="compositionally biased region" description="Polar residues" evidence="1">
    <location>
        <begin position="16"/>
        <end position="28"/>
    </location>
</feature>
<keyword evidence="3" id="KW-1185">Reference proteome</keyword>
<sequence>MRTATKRITKERTPMTHPNSLTVSTQTRPRSATAMHLINEALSRVRMRSPQNRSEALRTSAGTRGARRIAMQARREQARAMGNFYRSL</sequence>
<proteinExistence type="predicted"/>
<reference evidence="3" key="1">
    <citation type="journal article" date="2019" name="Int. J. Syst. Evol. Microbiol.">
        <title>The Global Catalogue of Microorganisms (GCM) 10K type strain sequencing project: providing services to taxonomists for standard genome sequencing and annotation.</title>
        <authorList>
            <consortium name="The Broad Institute Genomics Platform"/>
            <consortium name="The Broad Institute Genome Sequencing Center for Infectious Disease"/>
            <person name="Wu L."/>
            <person name="Ma J."/>
        </authorList>
    </citation>
    <scope>NUCLEOTIDE SEQUENCE [LARGE SCALE GENOMIC DNA]</scope>
    <source>
        <strain evidence="3">JCM 13250</strain>
    </source>
</reference>
<evidence type="ECO:0000313" key="3">
    <source>
        <dbReference type="Proteomes" id="UP001500218"/>
    </source>
</evidence>
<evidence type="ECO:0000256" key="1">
    <source>
        <dbReference type="SAM" id="MobiDB-lite"/>
    </source>
</evidence>
<name>A0ABP4XT79_9ACTN</name>
<protein>
    <recommendedName>
        <fullName evidence="4">Ribosomal protein S7</fullName>
    </recommendedName>
</protein>
<organism evidence="2 3">
    <name type="scientific">Luedemannella flava</name>
    <dbReference type="NCBI Taxonomy" id="349316"/>
    <lineage>
        <taxon>Bacteria</taxon>
        <taxon>Bacillati</taxon>
        <taxon>Actinomycetota</taxon>
        <taxon>Actinomycetes</taxon>
        <taxon>Micromonosporales</taxon>
        <taxon>Micromonosporaceae</taxon>
        <taxon>Luedemannella</taxon>
    </lineage>
</organism>